<dbReference type="EMBL" id="CAWUFR010000203">
    <property type="protein sequence ID" value="CAK6972495.1"/>
    <property type="molecule type" value="Genomic_DNA"/>
</dbReference>
<comment type="caution">
    <text evidence="2">The sequence shown here is derived from an EMBL/GenBank/DDBJ whole genome shotgun (WGS) entry which is preliminary data.</text>
</comment>
<gene>
    <name evidence="2" type="ORF">FSCOSCO3_A025470</name>
</gene>
<feature type="region of interest" description="Disordered" evidence="1">
    <location>
        <begin position="46"/>
        <end position="79"/>
    </location>
</feature>
<dbReference type="Proteomes" id="UP001314229">
    <property type="component" value="Unassembled WGS sequence"/>
</dbReference>
<evidence type="ECO:0000313" key="3">
    <source>
        <dbReference type="Proteomes" id="UP001314229"/>
    </source>
</evidence>
<dbReference type="AlphaFoldDB" id="A0AAV1PM30"/>
<keyword evidence="3" id="KW-1185">Reference proteome</keyword>
<feature type="non-terminal residue" evidence="2">
    <location>
        <position position="1"/>
    </location>
</feature>
<evidence type="ECO:0000313" key="2">
    <source>
        <dbReference type="EMBL" id="CAK6972495.1"/>
    </source>
</evidence>
<proteinExistence type="predicted"/>
<protein>
    <submittedName>
        <fullName evidence="2">Uncharacterized protein</fullName>
    </submittedName>
</protein>
<accession>A0AAV1PM30</accession>
<feature type="compositionally biased region" description="Pro residues" evidence="1">
    <location>
        <begin position="55"/>
        <end position="65"/>
    </location>
</feature>
<reference evidence="2 3" key="1">
    <citation type="submission" date="2024-01" db="EMBL/GenBank/DDBJ databases">
        <authorList>
            <person name="Alioto T."/>
            <person name="Alioto T."/>
            <person name="Gomez Garrido J."/>
        </authorList>
    </citation>
    <scope>NUCLEOTIDE SEQUENCE [LARGE SCALE GENOMIC DNA]</scope>
</reference>
<name>A0AAV1PM30_SCOSC</name>
<organism evidence="2 3">
    <name type="scientific">Scomber scombrus</name>
    <name type="common">Atlantic mackerel</name>
    <name type="synonym">Scomber vernalis</name>
    <dbReference type="NCBI Taxonomy" id="13677"/>
    <lineage>
        <taxon>Eukaryota</taxon>
        <taxon>Metazoa</taxon>
        <taxon>Chordata</taxon>
        <taxon>Craniata</taxon>
        <taxon>Vertebrata</taxon>
        <taxon>Euteleostomi</taxon>
        <taxon>Actinopterygii</taxon>
        <taxon>Neopterygii</taxon>
        <taxon>Teleostei</taxon>
        <taxon>Neoteleostei</taxon>
        <taxon>Acanthomorphata</taxon>
        <taxon>Pelagiaria</taxon>
        <taxon>Scombriformes</taxon>
        <taxon>Scombridae</taxon>
        <taxon>Scomber</taxon>
    </lineage>
</organism>
<evidence type="ECO:0000256" key="1">
    <source>
        <dbReference type="SAM" id="MobiDB-lite"/>
    </source>
</evidence>
<sequence>LFILISLHFPPPTFPTNPSTNATLAYPAVALTSHLHIDPLFPITSDLSGSSLQPSGPPPPPPGPYLHPSDGPDGLASAQDVCRITMLSQQRGLQEAPVLSSS</sequence>